<name>T1KZK0_TETUR</name>
<evidence type="ECO:0000313" key="8">
    <source>
        <dbReference type="EnsemblMetazoa" id="tetur28g01880.1"/>
    </source>
</evidence>
<evidence type="ECO:0000256" key="1">
    <source>
        <dbReference type="ARBA" id="ARBA00004123"/>
    </source>
</evidence>
<proteinExistence type="predicted"/>
<evidence type="ECO:0000256" key="3">
    <source>
        <dbReference type="ARBA" id="ARBA00023242"/>
    </source>
</evidence>
<evidence type="ECO:0000256" key="5">
    <source>
        <dbReference type="SAM" id="Coils"/>
    </source>
</evidence>
<dbReference type="OrthoDB" id="498543at2759"/>
<feature type="region of interest" description="Disordered" evidence="6">
    <location>
        <begin position="630"/>
        <end position="743"/>
    </location>
</feature>
<dbReference type="KEGG" id="tut:107368698"/>
<dbReference type="PROSITE" id="PS50118">
    <property type="entry name" value="HMG_BOX_2"/>
    <property type="match status" value="4"/>
</dbReference>
<feature type="domain" description="HMG box" evidence="7">
    <location>
        <begin position="554"/>
        <end position="619"/>
    </location>
</feature>
<gene>
    <name evidence="8" type="primary">107368698</name>
</gene>
<feature type="domain" description="HMG box" evidence="7">
    <location>
        <begin position="154"/>
        <end position="223"/>
    </location>
</feature>
<dbReference type="InterPro" id="IPR009071">
    <property type="entry name" value="HMG_box_dom"/>
</dbReference>
<dbReference type="CDD" id="cd21999">
    <property type="entry name" value="HMG-box_UBF1_rpt2"/>
    <property type="match status" value="1"/>
</dbReference>
<dbReference type="SUPFAM" id="SSF47095">
    <property type="entry name" value="HMG-box"/>
    <property type="match status" value="4"/>
</dbReference>
<feature type="region of interest" description="Disordered" evidence="6">
    <location>
        <begin position="428"/>
        <end position="450"/>
    </location>
</feature>
<dbReference type="Gene3D" id="1.10.30.10">
    <property type="entry name" value="High mobility group box domain"/>
    <property type="match status" value="4"/>
</dbReference>
<feature type="DNA-binding region" description="HMG box" evidence="4">
    <location>
        <begin position="554"/>
        <end position="619"/>
    </location>
</feature>
<keyword evidence="2 4" id="KW-0238">DNA-binding</keyword>
<dbReference type="PANTHER" id="PTHR46318:SF3">
    <property type="entry name" value="UPSTREAM BINDING TRANSCRIPTION FACTOR"/>
    <property type="match status" value="1"/>
</dbReference>
<feature type="coiled-coil region" evidence="5">
    <location>
        <begin position="205"/>
        <end position="232"/>
    </location>
</feature>
<keyword evidence="3 4" id="KW-0539">Nucleus</keyword>
<keyword evidence="5" id="KW-0175">Coiled coil</keyword>
<feature type="domain" description="HMG box" evidence="7">
    <location>
        <begin position="348"/>
        <end position="412"/>
    </location>
</feature>
<evidence type="ECO:0000313" key="9">
    <source>
        <dbReference type="Proteomes" id="UP000015104"/>
    </source>
</evidence>
<dbReference type="STRING" id="32264.T1KZK0"/>
<reference evidence="9" key="1">
    <citation type="submission" date="2011-08" db="EMBL/GenBank/DDBJ databases">
        <authorList>
            <person name="Rombauts S."/>
        </authorList>
    </citation>
    <scope>NUCLEOTIDE SEQUENCE</scope>
    <source>
        <strain evidence="9">London</strain>
    </source>
</reference>
<keyword evidence="9" id="KW-1185">Reference proteome</keyword>
<feature type="domain" description="HMG box" evidence="7">
    <location>
        <begin position="246"/>
        <end position="318"/>
    </location>
</feature>
<feature type="compositionally biased region" description="Basic and acidic residues" evidence="6">
    <location>
        <begin position="724"/>
        <end position="737"/>
    </location>
</feature>
<comment type="subcellular location">
    <subcellularLocation>
        <location evidence="1">Nucleus</location>
    </subcellularLocation>
</comment>
<organism evidence="8 9">
    <name type="scientific">Tetranychus urticae</name>
    <name type="common">Two-spotted spider mite</name>
    <dbReference type="NCBI Taxonomy" id="32264"/>
    <lineage>
        <taxon>Eukaryota</taxon>
        <taxon>Metazoa</taxon>
        <taxon>Ecdysozoa</taxon>
        <taxon>Arthropoda</taxon>
        <taxon>Chelicerata</taxon>
        <taxon>Arachnida</taxon>
        <taxon>Acari</taxon>
        <taxon>Acariformes</taxon>
        <taxon>Trombidiformes</taxon>
        <taxon>Prostigmata</taxon>
        <taxon>Eleutherengona</taxon>
        <taxon>Raphignathae</taxon>
        <taxon>Tetranychoidea</taxon>
        <taxon>Tetranychidae</taxon>
        <taxon>Tetranychus</taxon>
    </lineage>
</organism>
<reference evidence="8" key="2">
    <citation type="submission" date="2015-06" db="UniProtKB">
        <authorList>
            <consortium name="EnsemblMetazoa"/>
        </authorList>
    </citation>
    <scope>IDENTIFICATION</scope>
</reference>
<dbReference type="SMART" id="SM00398">
    <property type="entry name" value="HMG"/>
    <property type="match status" value="5"/>
</dbReference>
<dbReference type="EnsemblMetazoa" id="tetur28g01880.1">
    <property type="protein sequence ID" value="tetur28g01880.1"/>
    <property type="gene ID" value="tetur28g01880"/>
</dbReference>
<dbReference type="Proteomes" id="UP000015104">
    <property type="component" value="Unassembled WGS sequence"/>
</dbReference>
<evidence type="ECO:0000256" key="6">
    <source>
        <dbReference type="SAM" id="MobiDB-lite"/>
    </source>
</evidence>
<feature type="DNA-binding region" description="HMG box" evidence="4">
    <location>
        <begin position="348"/>
        <end position="412"/>
    </location>
</feature>
<dbReference type="eggNOG" id="KOG0381">
    <property type="taxonomic scope" value="Eukaryota"/>
</dbReference>
<dbReference type="InterPro" id="IPR051762">
    <property type="entry name" value="UBF1"/>
</dbReference>
<dbReference type="Pfam" id="PF09011">
    <property type="entry name" value="HMG_box_2"/>
    <property type="match status" value="1"/>
</dbReference>
<dbReference type="Pfam" id="PF00505">
    <property type="entry name" value="HMG_box"/>
    <property type="match status" value="1"/>
</dbReference>
<accession>T1KZK0</accession>
<dbReference type="HOGENOM" id="CLU_021068_1_0_1"/>
<dbReference type="InterPro" id="IPR036910">
    <property type="entry name" value="HMG_box_dom_sf"/>
</dbReference>
<sequence>MKVNTYGMSKSSSKSVNIPSLDDSDSIVAPIAQILLAAEDHVASSVPVEEAAEEVVAKLIWPSEDIQLLIENIHKCLPKNDTAKYSTTAKKLSWDDIKFKDYSADECKSQWDLVLTRIRRYRTLSEVLGDARDWAKNPYNNASLNKKTRHPDLPKKPLTPFLRYFTEKRERFAKKNPNSTSVVDMAKALAAQYRDLSEKKKAKYKTAFDREYEEYKRKMEEFKKLHPEIEINPHNKKEPTQAYPGPVRPKTPFQIFCRKKTAEKIDSKEVEDGEFSKKDNLEQMRKAWHDLSDKKRLKWIKKSLADEKRYIEELSEFKKANPDYEPPVIKVLNKMEKDLKQRYDGKPERPPSSGYALFSKVELKGIKDCPAKEKMTLIAHKWKELSQDEKNRYNQEACKKQREYSDKMETYLASLPEDEKEQFMAEEKYKLPGDKAKKSPSKSKEKDIKDLPVEELAKDANISAAAQCYFQAERLVALQAKNQNKSQSELTGKIIEEWSKMPLDKKEKYFRMVEGMSLTKKPTGVKKTKLTDRYEGLEPAEVEIVTALLKKMPKPPPKNAYSIFLTEKLAQLSNFEPKKRMAEVSRLWRSVLTESEKQRYENKVKEFSSLYENQLQTFVKSLNSKEKTLYERHLKKNETSSNLKRSRNNDNANSKKAKLEQQQSSDDEEMETIKQDDNDSDNENSEEDDDDDEVDEDEVEEDEADEDEVDEDEDDDSDSDESENDRSSDDENKEPVRKPKSKR</sequence>
<evidence type="ECO:0000259" key="7">
    <source>
        <dbReference type="PROSITE" id="PS50118"/>
    </source>
</evidence>
<dbReference type="OMA" id="YPSKERM"/>
<feature type="compositionally biased region" description="Polar residues" evidence="6">
    <location>
        <begin position="639"/>
        <end position="654"/>
    </location>
</feature>
<dbReference type="PANTHER" id="PTHR46318">
    <property type="entry name" value="UPSTREAM BINDING TRANSCRIPTION FACTOR"/>
    <property type="match status" value="1"/>
</dbReference>
<dbReference type="CDD" id="cd21998">
    <property type="entry name" value="HMG-box_UBF1_rpt1-like"/>
    <property type="match status" value="1"/>
</dbReference>
<feature type="compositionally biased region" description="Acidic residues" evidence="6">
    <location>
        <begin position="678"/>
        <end position="723"/>
    </location>
</feature>
<evidence type="ECO:0000256" key="2">
    <source>
        <dbReference type="ARBA" id="ARBA00023125"/>
    </source>
</evidence>
<feature type="DNA-binding region" description="HMG box" evidence="4">
    <location>
        <begin position="246"/>
        <end position="318"/>
    </location>
</feature>
<feature type="DNA-binding region" description="HMG box" evidence="4">
    <location>
        <begin position="154"/>
        <end position="223"/>
    </location>
</feature>
<dbReference type="EMBL" id="CAEY01000741">
    <property type="status" value="NOT_ANNOTATED_CDS"/>
    <property type="molecule type" value="Genomic_DNA"/>
</dbReference>
<protein>
    <recommendedName>
        <fullName evidence="7">HMG box domain-containing protein</fullName>
    </recommendedName>
</protein>
<dbReference type="AlphaFoldDB" id="T1KZK0"/>
<dbReference type="GO" id="GO:0003677">
    <property type="term" value="F:DNA binding"/>
    <property type="evidence" value="ECO:0007669"/>
    <property type="project" value="UniProtKB-UniRule"/>
</dbReference>
<dbReference type="GO" id="GO:0005634">
    <property type="term" value="C:nucleus"/>
    <property type="evidence" value="ECO:0007669"/>
    <property type="project" value="UniProtKB-SubCell"/>
</dbReference>
<evidence type="ECO:0000256" key="4">
    <source>
        <dbReference type="PROSITE-ProRule" id="PRU00267"/>
    </source>
</evidence>